<evidence type="ECO:0000313" key="2">
    <source>
        <dbReference type="Proteomes" id="UP000516072"/>
    </source>
</evidence>
<organism evidence="1 2">
    <name type="scientific">Candidatus Nitrosacidococcus tergens</name>
    <dbReference type="NCBI Taxonomy" id="553981"/>
    <lineage>
        <taxon>Bacteria</taxon>
        <taxon>Pseudomonadati</taxon>
        <taxon>Pseudomonadota</taxon>
        <taxon>Gammaproteobacteria</taxon>
        <taxon>Chromatiales</taxon>
        <taxon>Chromatiaceae</taxon>
        <taxon>Candidatus Nitrosacidococcus</taxon>
    </lineage>
</organism>
<reference evidence="1 2" key="1">
    <citation type="submission" date="2020-03" db="EMBL/GenBank/DDBJ databases">
        <authorList>
            <person name="Picone N."/>
        </authorList>
    </citation>
    <scope>NUCLEOTIDE SEQUENCE [LARGE SCALE GENOMIC DNA]</scope>
    <source>
        <strain evidence="1">NSCAC1</strain>
    </source>
</reference>
<dbReference type="InterPro" id="IPR025528">
    <property type="entry name" value="BrnA_antitoxin"/>
</dbReference>
<evidence type="ECO:0000313" key="1">
    <source>
        <dbReference type="EMBL" id="CAB1275748.1"/>
    </source>
</evidence>
<gene>
    <name evidence="1" type="ORF">NSCAC_0822</name>
</gene>
<dbReference type="KEGG" id="ntg:NSCAC_0822"/>
<accession>A0A7G1Q9H9</accession>
<name>A0A7G1Q9H9_9GAMM</name>
<protein>
    <submittedName>
        <fullName evidence="1">Uncharacterized protein</fullName>
    </submittedName>
</protein>
<dbReference type="Proteomes" id="UP000516072">
    <property type="component" value="Chromosome"/>
</dbReference>
<dbReference type="Pfam" id="PF14384">
    <property type="entry name" value="BrnA_antitoxin"/>
    <property type="match status" value="1"/>
</dbReference>
<dbReference type="AlphaFoldDB" id="A0A7G1Q9H9"/>
<sequence>MKALQATEKERITIRIDKSIIAQFKVKAETTGGNYQSLINEVLKQYLLGESLQDVVRRTIQQELQIKQ</sequence>
<keyword evidence="2" id="KW-1185">Reference proteome</keyword>
<dbReference type="RefSeq" id="WP_197745126.1">
    <property type="nucleotide sequence ID" value="NZ_LR778175.1"/>
</dbReference>
<proteinExistence type="predicted"/>
<dbReference type="EMBL" id="LR778175">
    <property type="protein sequence ID" value="CAB1275748.1"/>
    <property type="molecule type" value="Genomic_DNA"/>
</dbReference>